<keyword evidence="6" id="KW-1185">Reference proteome</keyword>
<feature type="binding site" evidence="3">
    <location>
        <begin position="220"/>
        <end position="221"/>
    </location>
    <ligand>
        <name>phosphoenolpyruvate</name>
        <dbReference type="ChEBI" id="CHEBI:58702"/>
    </ligand>
</feature>
<feature type="binding site" evidence="3">
    <location>
        <position position="243"/>
    </location>
    <ligand>
        <name>phosphoenolpyruvate</name>
        <dbReference type="ChEBI" id="CHEBI:58702"/>
    </ligand>
</feature>
<feature type="binding site" evidence="3">
    <location>
        <position position="378"/>
    </location>
    <ligand>
        <name>Mn(2+)</name>
        <dbReference type="ChEBI" id="CHEBI:29035"/>
    </ligand>
</feature>
<keyword evidence="3" id="KW-0104">Cadmium</keyword>
<organism evidence="5 6">
    <name type="scientific">Streptomyces triticagri</name>
    <dbReference type="NCBI Taxonomy" id="2293568"/>
    <lineage>
        <taxon>Bacteria</taxon>
        <taxon>Bacillati</taxon>
        <taxon>Actinomycetota</taxon>
        <taxon>Actinomycetes</taxon>
        <taxon>Kitasatosporales</taxon>
        <taxon>Streptomycetaceae</taxon>
        <taxon>Streptomyces</taxon>
    </lineage>
</organism>
<feature type="binding site" evidence="3">
    <location>
        <position position="348"/>
    </location>
    <ligand>
        <name>Mn(2+)</name>
        <dbReference type="ChEBI" id="CHEBI:29035"/>
    </ligand>
</feature>
<dbReference type="PANTHER" id="PTHR21337:SF0">
    <property type="entry name" value="PHOSPHO-2-DEHYDRO-3-DEOXYHEPTONATE ALDOLASE"/>
    <property type="match status" value="1"/>
</dbReference>
<reference evidence="5 6" key="1">
    <citation type="submission" date="2018-08" db="EMBL/GenBank/DDBJ databases">
        <title>Isolation, diversity and antifungal activity of Actinobacteria from wheat.</title>
        <authorList>
            <person name="Han C."/>
        </authorList>
    </citation>
    <scope>NUCLEOTIDE SEQUENCE [LARGE SCALE GENOMIC DNA]</scope>
    <source>
        <strain evidence="5 6">NEAU-YY421</strain>
    </source>
</reference>
<dbReference type="EC" id="2.5.1.54" evidence="4"/>
<dbReference type="Gene3D" id="3.20.20.70">
    <property type="entry name" value="Aldolase class I"/>
    <property type="match status" value="1"/>
</dbReference>
<dbReference type="Pfam" id="PF01474">
    <property type="entry name" value="DAHP_synth_2"/>
    <property type="match status" value="2"/>
</dbReference>
<feature type="binding site" evidence="3">
    <location>
        <position position="306"/>
    </location>
    <ligand>
        <name>phosphoenolpyruvate</name>
        <dbReference type="ChEBI" id="CHEBI:58702"/>
    </ligand>
</feature>
<evidence type="ECO:0000256" key="1">
    <source>
        <dbReference type="ARBA" id="ARBA00008911"/>
    </source>
</evidence>
<keyword evidence="4" id="KW-0028">Amino-acid biosynthesis</keyword>
<evidence type="ECO:0000313" key="6">
    <source>
        <dbReference type="Proteomes" id="UP000263094"/>
    </source>
</evidence>
<accession>A0A372M8Z9</accession>
<dbReference type="GO" id="GO:0008652">
    <property type="term" value="P:amino acid biosynthetic process"/>
    <property type="evidence" value="ECO:0007669"/>
    <property type="project" value="UniProtKB-KW"/>
</dbReference>
<dbReference type="Proteomes" id="UP000263094">
    <property type="component" value="Unassembled WGS sequence"/>
</dbReference>
<dbReference type="UniPathway" id="UPA00053">
    <property type="reaction ID" value="UER00084"/>
</dbReference>
<dbReference type="GO" id="GO:0009423">
    <property type="term" value="P:chorismate biosynthetic process"/>
    <property type="evidence" value="ECO:0007669"/>
    <property type="project" value="UniProtKB-UniPathway"/>
</dbReference>
<gene>
    <name evidence="5" type="ORF">DY218_10420</name>
</gene>
<sequence length="401" mass="43008">MTTTAVRTLPAAQQPIWPDRDALEETVSRLRALPALVAPAECDRLRGLLAAAALGEGLLLQGGHCAETFGERSLQQVDGVVTTLRQMSEVLTRATGLPVAGVGRMAGQYAKPRSKPVETQDGLELPAYRGDIVNGLAFTPEDRTPDPRRMETAYRMSEATLQRITALGATSVSGLGAGDGSEFHVSHEALLLDYERALVRIDPVTGRRYAGSGHLLWIGERTRQLDGAHVDFAASIANPVAVKVGPTATADELLALTDLLDPDGEPGRLTFITRMGADRIEDVLPPLVQKVTASGHPVLWVCDPMHGNTRVTDSGVKSRRVADIAAETRSFVAVHRDVGSHPGGLHLEMTGGHVTECTGGTDRVSTEDLHRAYESACDPRLNRSQSIDLAFLAAERWGEGR</sequence>
<dbReference type="GO" id="GO:0009073">
    <property type="term" value="P:aromatic amino acid family biosynthetic process"/>
    <property type="evidence" value="ECO:0007669"/>
    <property type="project" value="UniProtKB-KW"/>
</dbReference>
<dbReference type="OrthoDB" id="9766852at2"/>
<comment type="caution">
    <text evidence="5">The sequence shown here is derived from an EMBL/GenBank/DDBJ whole genome shotgun (WGS) entry which is preliminary data.</text>
</comment>
<dbReference type="InterPro" id="IPR013785">
    <property type="entry name" value="Aldolase_TIM"/>
</dbReference>
<evidence type="ECO:0000256" key="3">
    <source>
        <dbReference type="PIRSR" id="PIRSR602480-1"/>
    </source>
</evidence>
<name>A0A372M8Z9_9ACTN</name>
<protein>
    <recommendedName>
        <fullName evidence="4">Phospho-2-dehydro-3-deoxyheptonate aldolase</fullName>
        <ecNumber evidence="4">2.5.1.54</ecNumber>
    </recommendedName>
</protein>
<feature type="binding site" evidence="3">
    <location>
        <position position="274"/>
    </location>
    <ligand>
        <name>phosphoenolpyruvate</name>
        <dbReference type="ChEBI" id="CHEBI:58702"/>
    </ligand>
</feature>
<dbReference type="EMBL" id="QUAK01000056">
    <property type="protein sequence ID" value="RFU86777.1"/>
    <property type="molecule type" value="Genomic_DNA"/>
</dbReference>
<keyword evidence="3" id="KW-0170">Cobalt</keyword>
<feature type="binding site" evidence="3">
    <location>
        <position position="104"/>
    </location>
    <ligand>
        <name>phosphoenolpyruvate</name>
        <dbReference type="ChEBI" id="CHEBI:58702"/>
    </ligand>
</feature>
<dbReference type="InterPro" id="IPR002480">
    <property type="entry name" value="DAHP_synth_2"/>
</dbReference>
<dbReference type="SUPFAM" id="SSF51569">
    <property type="entry name" value="Aldolase"/>
    <property type="match status" value="1"/>
</dbReference>
<comment type="pathway">
    <text evidence="4">Metabolic intermediate biosynthesis; chorismate biosynthesis; chorismate from D-erythrose 4-phosphate and phosphoenolpyruvate: step 1/7.</text>
</comment>
<proteinExistence type="inferred from homology"/>
<evidence type="ECO:0000256" key="2">
    <source>
        <dbReference type="ARBA" id="ARBA00022679"/>
    </source>
</evidence>
<keyword evidence="2 4" id="KW-0808">Transferase</keyword>
<keyword evidence="4" id="KW-0057">Aromatic amino acid biosynthesis</keyword>
<comment type="similarity">
    <text evidence="1 4">Belongs to the class-II DAHP synthase family.</text>
</comment>
<dbReference type="GO" id="GO:0003849">
    <property type="term" value="F:3-deoxy-7-phosphoheptulonate synthase activity"/>
    <property type="evidence" value="ECO:0007669"/>
    <property type="project" value="UniProtKB-EC"/>
</dbReference>
<comment type="cofactor">
    <cofactor evidence="3">
        <name>Mn(2+)</name>
        <dbReference type="ChEBI" id="CHEBI:29035"/>
    </cofactor>
    <cofactor evidence="3">
        <name>Co(2+)</name>
        <dbReference type="ChEBI" id="CHEBI:48828"/>
    </cofactor>
    <cofactor evidence="3">
        <name>Cd(2+)</name>
        <dbReference type="ChEBI" id="CHEBI:48775"/>
    </cofactor>
    <text evidence="3">Binds 1 divalent cation per subunit. The enzyme is active with manganese, cobalt or cadmium ions.</text>
</comment>
<evidence type="ECO:0000313" key="5">
    <source>
        <dbReference type="EMBL" id="RFU86777.1"/>
    </source>
</evidence>
<dbReference type="AlphaFoldDB" id="A0A372M8Z9"/>
<keyword evidence="3" id="KW-0464">Manganese</keyword>
<feature type="binding site" evidence="3">
    <location>
        <position position="65"/>
    </location>
    <ligand>
        <name>Mn(2+)</name>
        <dbReference type="ChEBI" id="CHEBI:29035"/>
    </ligand>
</feature>
<dbReference type="RefSeq" id="WP_128555657.1">
    <property type="nucleotide sequence ID" value="NZ_QUAK01000056.1"/>
</dbReference>
<comment type="catalytic activity">
    <reaction evidence="4">
        <text>D-erythrose 4-phosphate + phosphoenolpyruvate + H2O = 7-phospho-2-dehydro-3-deoxy-D-arabino-heptonate + phosphate</text>
        <dbReference type="Rhea" id="RHEA:14717"/>
        <dbReference type="ChEBI" id="CHEBI:15377"/>
        <dbReference type="ChEBI" id="CHEBI:16897"/>
        <dbReference type="ChEBI" id="CHEBI:43474"/>
        <dbReference type="ChEBI" id="CHEBI:58394"/>
        <dbReference type="ChEBI" id="CHEBI:58702"/>
        <dbReference type="EC" id="2.5.1.54"/>
    </reaction>
</comment>
<dbReference type="PANTHER" id="PTHR21337">
    <property type="entry name" value="PHOSPHO-2-DEHYDRO-3-DEOXYHEPTONATE ALDOLASE 1, 2"/>
    <property type="match status" value="1"/>
</dbReference>
<evidence type="ECO:0000256" key="4">
    <source>
        <dbReference type="RuleBase" id="RU363071"/>
    </source>
</evidence>